<dbReference type="PANTHER" id="PTHR33908:SF11">
    <property type="entry name" value="MEMBRANE PROTEIN"/>
    <property type="match status" value="1"/>
</dbReference>
<evidence type="ECO:0000256" key="4">
    <source>
        <dbReference type="ARBA" id="ARBA00022679"/>
    </source>
</evidence>
<feature type="transmembrane region" description="Helical" evidence="8">
    <location>
        <begin position="349"/>
        <end position="371"/>
    </location>
</feature>
<keyword evidence="2" id="KW-1003">Cell membrane</keyword>
<reference evidence="9 10" key="1">
    <citation type="submission" date="2015-07" db="EMBL/GenBank/DDBJ databases">
        <title>Genome sequence of Ornatilinea apprima DSM 23815.</title>
        <authorList>
            <person name="Hemp J."/>
            <person name="Ward L.M."/>
            <person name="Pace L.A."/>
            <person name="Fischer W.W."/>
        </authorList>
    </citation>
    <scope>NUCLEOTIDE SEQUENCE [LARGE SCALE GENOMIC DNA]</scope>
    <source>
        <strain evidence="9 10">P3M-1</strain>
    </source>
</reference>
<protein>
    <recommendedName>
        <fullName evidence="11">Glycosyltransferase RgtA/B/C/D-like domain-containing protein</fullName>
    </recommendedName>
</protein>
<feature type="transmembrane region" description="Helical" evidence="8">
    <location>
        <begin position="378"/>
        <end position="396"/>
    </location>
</feature>
<feature type="transmembrane region" description="Helical" evidence="8">
    <location>
        <begin position="213"/>
        <end position="230"/>
    </location>
</feature>
<evidence type="ECO:0000256" key="8">
    <source>
        <dbReference type="SAM" id="Phobius"/>
    </source>
</evidence>
<evidence type="ECO:0008006" key="11">
    <source>
        <dbReference type="Google" id="ProtNLM"/>
    </source>
</evidence>
<keyword evidence="7 8" id="KW-0472">Membrane</keyword>
<keyword evidence="10" id="KW-1185">Reference proteome</keyword>
<comment type="subcellular location">
    <subcellularLocation>
        <location evidence="1">Cell membrane</location>
        <topology evidence="1">Multi-pass membrane protein</topology>
    </subcellularLocation>
</comment>
<dbReference type="OrthoDB" id="159256at2"/>
<feature type="transmembrane region" description="Helical" evidence="8">
    <location>
        <begin position="117"/>
        <end position="137"/>
    </location>
</feature>
<feature type="transmembrane region" description="Helical" evidence="8">
    <location>
        <begin position="12"/>
        <end position="32"/>
    </location>
</feature>
<accession>A0A0N8GMR9</accession>
<dbReference type="GO" id="GO:0016763">
    <property type="term" value="F:pentosyltransferase activity"/>
    <property type="evidence" value="ECO:0007669"/>
    <property type="project" value="TreeGrafter"/>
</dbReference>
<feature type="transmembrane region" description="Helical" evidence="8">
    <location>
        <begin position="144"/>
        <end position="161"/>
    </location>
</feature>
<feature type="transmembrane region" description="Helical" evidence="8">
    <location>
        <begin position="281"/>
        <end position="304"/>
    </location>
</feature>
<evidence type="ECO:0000256" key="2">
    <source>
        <dbReference type="ARBA" id="ARBA00022475"/>
    </source>
</evidence>
<feature type="transmembrane region" description="Helical" evidence="8">
    <location>
        <begin position="316"/>
        <end position="337"/>
    </location>
</feature>
<evidence type="ECO:0000256" key="7">
    <source>
        <dbReference type="ARBA" id="ARBA00023136"/>
    </source>
</evidence>
<evidence type="ECO:0000313" key="9">
    <source>
        <dbReference type="EMBL" id="KPL76066.1"/>
    </source>
</evidence>
<dbReference type="STRING" id="1134406.ADN00_12015"/>
<keyword evidence="4" id="KW-0808">Transferase</keyword>
<dbReference type="GO" id="GO:0005886">
    <property type="term" value="C:plasma membrane"/>
    <property type="evidence" value="ECO:0007669"/>
    <property type="project" value="UniProtKB-SubCell"/>
</dbReference>
<name>A0A0N8GMR9_9CHLR</name>
<evidence type="ECO:0000256" key="3">
    <source>
        <dbReference type="ARBA" id="ARBA00022676"/>
    </source>
</evidence>
<dbReference type="AlphaFoldDB" id="A0A0N8GMR9"/>
<keyword evidence="3" id="KW-0328">Glycosyltransferase</keyword>
<feature type="transmembrane region" description="Helical" evidence="8">
    <location>
        <begin position="92"/>
        <end position="111"/>
    </location>
</feature>
<dbReference type="RefSeq" id="WP_075063258.1">
    <property type="nucleotide sequence ID" value="NZ_LGCL01000026.1"/>
</dbReference>
<keyword evidence="6 8" id="KW-1133">Transmembrane helix</keyword>
<dbReference type="GO" id="GO:0009103">
    <property type="term" value="P:lipopolysaccharide biosynthetic process"/>
    <property type="evidence" value="ECO:0007669"/>
    <property type="project" value="UniProtKB-ARBA"/>
</dbReference>
<feature type="transmembrane region" description="Helical" evidence="8">
    <location>
        <begin position="181"/>
        <end position="201"/>
    </location>
</feature>
<evidence type="ECO:0000313" key="10">
    <source>
        <dbReference type="Proteomes" id="UP000050417"/>
    </source>
</evidence>
<dbReference type="EMBL" id="LGCL01000026">
    <property type="protein sequence ID" value="KPL76066.1"/>
    <property type="molecule type" value="Genomic_DNA"/>
</dbReference>
<proteinExistence type="predicted"/>
<sequence length="539" mass="58343">MPTEQMKKQSRWIVGIALFGVLIYLVSTAKGIGIGGDATIYLTSARHLVEGEGLGLIGPQGEFRLLPYFPPFFPLVISLFIAFGVDGVMAAHLLNGICFGLIIWLTGWVTLRASRSLWLAALAALLAALSPVLIPVYSWAMSEPLAILLGFGALSVLLDYFEEPAKKSNLVISALLAGLSLLTRYSSAAFLGAWALLVLFCAPGKARERMESALVYGLIGSLPIWGWIFYDLSQTASVASRSVEQGAGLTQRLADFGANLREVLLFWFIPDSWIASPPYPAVFNTAIIAAALMGMAALVVLGLRKMNRSDCSMLRRLVLGLLVFCGLYSGLILLVALTTYPPITIGSRMFSPVHLAFVWLVVLLVGVLSVINASSQAAMKSVGLAVLCLLAGWYGLRSLRIVQQNFAEGLGYQSLAWINSETMRAVKDLPAGQLIVTNEETAILFLSGRASYPLQEIYANSPDVSPARYGDGNLEEDPAEKLFRDGKALLVVFDSLPKQVAGLYGDQAESWAAGLTEGLEVIYQAEDGAIYRYRSEPIW</sequence>
<dbReference type="Proteomes" id="UP000050417">
    <property type="component" value="Unassembled WGS sequence"/>
</dbReference>
<evidence type="ECO:0000256" key="5">
    <source>
        <dbReference type="ARBA" id="ARBA00022692"/>
    </source>
</evidence>
<comment type="caution">
    <text evidence="9">The sequence shown here is derived from an EMBL/GenBank/DDBJ whole genome shotgun (WGS) entry which is preliminary data.</text>
</comment>
<evidence type="ECO:0000256" key="1">
    <source>
        <dbReference type="ARBA" id="ARBA00004651"/>
    </source>
</evidence>
<evidence type="ECO:0000256" key="6">
    <source>
        <dbReference type="ARBA" id="ARBA00022989"/>
    </source>
</evidence>
<dbReference type="PANTHER" id="PTHR33908">
    <property type="entry name" value="MANNOSYLTRANSFERASE YKCB-RELATED"/>
    <property type="match status" value="1"/>
</dbReference>
<keyword evidence="5 8" id="KW-0812">Transmembrane</keyword>
<dbReference type="InterPro" id="IPR050297">
    <property type="entry name" value="LipidA_mod_glycosyltrf_83"/>
</dbReference>
<gene>
    <name evidence="9" type="ORF">ADN00_12015</name>
</gene>
<organism evidence="9 10">
    <name type="scientific">Ornatilinea apprima</name>
    <dbReference type="NCBI Taxonomy" id="1134406"/>
    <lineage>
        <taxon>Bacteria</taxon>
        <taxon>Bacillati</taxon>
        <taxon>Chloroflexota</taxon>
        <taxon>Anaerolineae</taxon>
        <taxon>Anaerolineales</taxon>
        <taxon>Anaerolineaceae</taxon>
        <taxon>Ornatilinea</taxon>
    </lineage>
</organism>
<feature type="transmembrane region" description="Helical" evidence="8">
    <location>
        <begin position="68"/>
        <end position="85"/>
    </location>
</feature>